<dbReference type="AlphaFoldDB" id="A0A5C6S179"/>
<sequence length="61" mass="7131">MVKIFLTGLIVYVLYKYFFKDGHTLGGSKQEPESKIRHSQSARPQRGNDDYAEDIDYEEMD</sequence>
<gene>
    <name evidence="2" type="ORF">FRY97_03775</name>
</gene>
<name>A0A5C6S179_9BACT</name>
<evidence type="ECO:0000256" key="1">
    <source>
        <dbReference type="SAM" id="MobiDB-lite"/>
    </source>
</evidence>
<organism evidence="2 3">
    <name type="scientific">Phaeodactylibacter luteus</name>
    <dbReference type="NCBI Taxonomy" id="1564516"/>
    <lineage>
        <taxon>Bacteria</taxon>
        <taxon>Pseudomonadati</taxon>
        <taxon>Bacteroidota</taxon>
        <taxon>Saprospiria</taxon>
        <taxon>Saprospirales</taxon>
        <taxon>Haliscomenobacteraceae</taxon>
        <taxon>Phaeodactylibacter</taxon>
    </lineage>
</organism>
<reference evidence="2 3" key="1">
    <citation type="submission" date="2019-08" db="EMBL/GenBank/DDBJ databases">
        <title>Genome of Phaeodactylibacter luteus.</title>
        <authorList>
            <person name="Bowman J.P."/>
        </authorList>
    </citation>
    <scope>NUCLEOTIDE SEQUENCE [LARGE SCALE GENOMIC DNA]</scope>
    <source>
        <strain evidence="2 3">KCTC 42180</strain>
    </source>
</reference>
<dbReference type="EMBL" id="VOOR01000005">
    <property type="protein sequence ID" value="TXB67975.1"/>
    <property type="molecule type" value="Genomic_DNA"/>
</dbReference>
<evidence type="ECO:0000313" key="2">
    <source>
        <dbReference type="EMBL" id="TXB67975.1"/>
    </source>
</evidence>
<evidence type="ECO:0008006" key="4">
    <source>
        <dbReference type="Google" id="ProtNLM"/>
    </source>
</evidence>
<accession>A0A5C6S179</accession>
<proteinExistence type="predicted"/>
<comment type="caution">
    <text evidence="2">The sequence shown here is derived from an EMBL/GenBank/DDBJ whole genome shotgun (WGS) entry which is preliminary data.</text>
</comment>
<dbReference type="Proteomes" id="UP000321580">
    <property type="component" value="Unassembled WGS sequence"/>
</dbReference>
<protein>
    <recommendedName>
        <fullName evidence="4">DUF4834 family protein</fullName>
    </recommendedName>
</protein>
<feature type="compositionally biased region" description="Acidic residues" evidence="1">
    <location>
        <begin position="50"/>
        <end position="61"/>
    </location>
</feature>
<evidence type="ECO:0000313" key="3">
    <source>
        <dbReference type="Proteomes" id="UP000321580"/>
    </source>
</evidence>
<keyword evidence="3" id="KW-1185">Reference proteome</keyword>
<feature type="region of interest" description="Disordered" evidence="1">
    <location>
        <begin position="25"/>
        <end position="61"/>
    </location>
</feature>
<dbReference type="RefSeq" id="WP_147166096.1">
    <property type="nucleotide sequence ID" value="NZ_VOOR01000005.1"/>
</dbReference>